<feature type="domain" description="Rad50/SbcC-type AAA" evidence="1">
    <location>
        <begin position="55"/>
        <end position="93"/>
    </location>
</feature>
<dbReference type="SUPFAM" id="SSF52540">
    <property type="entry name" value="P-loop containing nucleoside triphosphate hydrolases"/>
    <property type="match status" value="1"/>
</dbReference>
<organism evidence="2 3">
    <name type="scientific">Paenibacillus lutimineralis</name>
    <dbReference type="NCBI Taxonomy" id="2707005"/>
    <lineage>
        <taxon>Bacteria</taxon>
        <taxon>Bacillati</taxon>
        <taxon>Bacillota</taxon>
        <taxon>Bacilli</taxon>
        <taxon>Bacillales</taxon>
        <taxon>Paenibacillaceae</taxon>
        <taxon>Paenibacillus</taxon>
    </lineage>
</organism>
<dbReference type="GO" id="GO:0016887">
    <property type="term" value="F:ATP hydrolysis activity"/>
    <property type="evidence" value="ECO:0007669"/>
    <property type="project" value="InterPro"/>
</dbReference>
<name>A0A3S9UYU8_9BACL</name>
<dbReference type="Proteomes" id="UP000270678">
    <property type="component" value="Chromosome"/>
</dbReference>
<dbReference type="Gene3D" id="3.40.50.300">
    <property type="entry name" value="P-loop containing nucleotide triphosphate hydrolases"/>
    <property type="match status" value="1"/>
</dbReference>
<evidence type="ECO:0000313" key="2">
    <source>
        <dbReference type="EMBL" id="AZS15522.1"/>
    </source>
</evidence>
<dbReference type="Pfam" id="PF13476">
    <property type="entry name" value="AAA_23"/>
    <property type="match status" value="1"/>
</dbReference>
<dbReference type="EMBL" id="CP034346">
    <property type="protein sequence ID" value="AZS15522.1"/>
    <property type="molecule type" value="Genomic_DNA"/>
</dbReference>
<evidence type="ECO:0000313" key="3">
    <source>
        <dbReference type="Proteomes" id="UP000270678"/>
    </source>
</evidence>
<protein>
    <recommendedName>
        <fullName evidence="1">Rad50/SbcC-type AAA domain-containing protein</fullName>
    </recommendedName>
</protein>
<gene>
    <name evidence="2" type="ORF">EI981_14410</name>
</gene>
<proteinExistence type="predicted"/>
<dbReference type="InterPro" id="IPR027417">
    <property type="entry name" value="P-loop_NTPase"/>
</dbReference>
<dbReference type="RefSeq" id="WP_126999238.1">
    <property type="nucleotide sequence ID" value="NZ_CP034346.1"/>
</dbReference>
<dbReference type="GO" id="GO:0006302">
    <property type="term" value="P:double-strand break repair"/>
    <property type="evidence" value="ECO:0007669"/>
    <property type="project" value="InterPro"/>
</dbReference>
<dbReference type="KEGG" id="plut:EI981_14410"/>
<reference evidence="3" key="1">
    <citation type="submission" date="2018-12" db="EMBL/GenBank/DDBJ databases">
        <title>Complete genome sequence of Paenibacillus sp. MBLB1234.</title>
        <authorList>
            <person name="Nam Y.-D."/>
            <person name="Kang J."/>
            <person name="Chung W.-H."/>
            <person name="Park Y.S."/>
        </authorList>
    </citation>
    <scope>NUCLEOTIDE SEQUENCE [LARGE SCALE GENOMIC DNA]</scope>
    <source>
        <strain evidence="3">MBLB1234</strain>
    </source>
</reference>
<keyword evidence="3" id="KW-1185">Reference proteome</keyword>
<dbReference type="OrthoDB" id="9791620at2"/>
<dbReference type="AlphaFoldDB" id="A0A3S9UYU8"/>
<dbReference type="InterPro" id="IPR038729">
    <property type="entry name" value="Rad50/SbcC_AAA"/>
</dbReference>
<evidence type="ECO:0000259" key="1">
    <source>
        <dbReference type="Pfam" id="PF13476"/>
    </source>
</evidence>
<sequence length="139" mass="16073">MSKAGFPSLKKAFYNHKLCIFMEKPNITDKYIKGVLIEPGDQGYLKGKNEQNTFIVDFSNDLNCIIGGRGTGKSTILNILEVIFTLESHSYDNLRFLCKNEYIIVNFVCIEYLLKFIPQVKNMVIMSVRIFLKIEHLKR</sequence>
<accession>A0A3S9UYU8</accession>